<keyword evidence="1" id="KW-0560">Oxidoreductase</keyword>
<reference evidence="3 4" key="1">
    <citation type="submission" date="2009-01" db="EMBL/GenBank/DDBJ databases">
        <title>Complete sequence of chromosome of Methylobacterium nodulans ORS 2060.</title>
        <authorList>
            <consortium name="US DOE Joint Genome Institute"/>
            <person name="Lucas S."/>
            <person name="Copeland A."/>
            <person name="Lapidus A."/>
            <person name="Glavina del Rio T."/>
            <person name="Dalin E."/>
            <person name="Tice H."/>
            <person name="Bruce D."/>
            <person name="Goodwin L."/>
            <person name="Pitluck S."/>
            <person name="Sims D."/>
            <person name="Brettin T."/>
            <person name="Detter J.C."/>
            <person name="Han C."/>
            <person name="Larimer F."/>
            <person name="Land M."/>
            <person name="Hauser L."/>
            <person name="Kyrpides N."/>
            <person name="Ivanova N."/>
            <person name="Marx C.J."/>
            <person name="Richardson P."/>
        </authorList>
    </citation>
    <scope>NUCLEOTIDE SEQUENCE [LARGE SCALE GENOMIC DNA]</scope>
    <source>
        <strain evidence="4">LMG 21967 / CNCM I-2342 / ORS 2060</strain>
    </source>
</reference>
<dbReference type="AlphaFoldDB" id="B8IKM4"/>
<organism evidence="3 4">
    <name type="scientific">Methylobacterium nodulans (strain LMG 21967 / CNCM I-2342 / ORS 2060)</name>
    <dbReference type="NCBI Taxonomy" id="460265"/>
    <lineage>
        <taxon>Bacteria</taxon>
        <taxon>Pseudomonadati</taxon>
        <taxon>Pseudomonadota</taxon>
        <taxon>Alphaproteobacteria</taxon>
        <taxon>Hyphomicrobiales</taxon>
        <taxon>Methylobacteriaceae</taxon>
        <taxon>Methylobacterium</taxon>
    </lineage>
</organism>
<sequence length="286" mass="29782">MISDINGPGYWRSGPLTHLEFSTPSQRLGENPRTEPTVIGNDRWYAPSRRALLRLAAAGALAGALPARAQDHPDRAQKSPIGVIGAGNIGSTIGGLWVKAGHPVLFASRHPEDLAGLVREMGPLARAGTVAEALAFGEAVLLAVPYRAYPDLGRDYAAALSGKIVLDAGNATRARDGDLAAEAEAQGIGATSAKYLPGARIVRVFNAANYQVFQRNAHRSGGLMAVPLAGDDPKAVAVAEGLVRDAGFDPVVVGPLDAARRFAMGSPGFGLDVTAPEARRVFGLQP</sequence>
<dbReference type="InterPro" id="IPR028939">
    <property type="entry name" value="P5C_Rdtase_cat_N"/>
</dbReference>
<gene>
    <name evidence="3" type="ordered locus">Mnod_1230</name>
</gene>
<dbReference type="GO" id="GO:0016491">
    <property type="term" value="F:oxidoreductase activity"/>
    <property type="evidence" value="ECO:0007669"/>
    <property type="project" value="UniProtKB-KW"/>
</dbReference>
<dbReference type="InterPro" id="IPR006311">
    <property type="entry name" value="TAT_signal"/>
</dbReference>
<dbReference type="PANTHER" id="PTHR14239:SF10">
    <property type="entry name" value="REDUCTASE"/>
    <property type="match status" value="1"/>
</dbReference>
<dbReference type="PROSITE" id="PS51318">
    <property type="entry name" value="TAT"/>
    <property type="match status" value="1"/>
</dbReference>
<dbReference type="Gene3D" id="3.40.50.720">
    <property type="entry name" value="NAD(P)-binding Rossmann-like Domain"/>
    <property type="match status" value="1"/>
</dbReference>
<dbReference type="eggNOG" id="COG2085">
    <property type="taxonomic scope" value="Bacteria"/>
</dbReference>
<protein>
    <submittedName>
        <fullName evidence="3">NADP oxidoreductase coenzyme F420-dependent</fullName>
    </submittedName>
</protein>
<evidence type="ECO:0000313" key="4">
    <source>
        <dbReference type="Proteomes" id="UP000008207"/>
    </source>
</evidence>
<keyword evidence="4" id="KW-1185">Reference proteome</keyword>
<accession>B8IKM4</accession>
<dbReference type="Proteomes" id="UP000008207">
    <property type="component" value="Chromosome"/>
</dbReference>
<dbReference type="SUPFAM" id="SSF51735">
    <property type="entry name" value="NAD(P)-binding Rossmann-fold domains"/>
    <property type="match status" value="1"/>
</dbReference>
<evidence type="ECO:0000313" key="3">
    <source>
        <dbReference type="EMBL" id="ACL56231.1"/>
    </source>
</evidence>
<proteinExistence type="predicted"/>
<name>B8IKM4_METNO</name>
<dbReference type="PANTHER" id="PTHR14239">
    <property type="entry name" value="DUDULIN-RELATED"/>
    <property type="match status" value="1"/>
</dbReference>
<dbReference type="STRING" id="460265.Mnod_1230"/>
<dbReference type="HOGENOM" id="CLU_076368_0_1_5"/>
<dbReference type="RefSeq" id="WP_015927927.1">
    <property type="nucleotide sequence ID" value="NC_011894.1"/>
</dbReference>
<dbReference type="InterPro" id="IPR051267">
    <property type="entry name" value="STEAP_metalloreductase"/>
</dbReference>
<dbReference type="InterPro" id="IPR036291">
    <property type="entry name" value="NAD(P)-bd_dom_sf"/>
</dbReference>
<dbReference type="EMBL" id="CP001349">
    <property type="protein sequence ID" value="ACL56231.1"/>
    <property type="molecule type" value="Genomic_DNA"/>
</dbReference>
<dbReference type="OrthoDB" id="7557417at2"/>
<evidence type="ECO:0000256" key="1">
    <source>
        <dbReference type="ARBA" id="ARBA00023002"/>
    </source>
</evidence>
<evidence type="ECO:0000259" key="2">
    <source>
        <dbReference type="Pfam" id="PF03807"/>
    </source>
</evidence>
<dbReference type="KEGG" id="mno:Mnod_1230"/>
<feature type="domain" description="Pyrroline-5-carboxylate reductase catalytic N-terminal" evidence="2">
    <location>
        <begin position="81"/>
        <end position="170"/>
    </location>
</feature>
<dbReference type="Pfam" id="PF03807">
    <property type="entry name" value="F420_oxidored"/>
    <property type="match status" value="1"/>
</dbReference>